<dbReference type="NCBIfam" id="TIGR03930">
    <property type="entry name" value="WXG100_ESAT6"/>
    <property type="match status" value="1"/>
</dbReference>
<protein>
    <recommendedName>
        <fullName evidence="1">ESAT-6-like protein</fullName>
    </recommendedName>
</protein>
<dbReference type="Gene3D" id="1.10.287.1060">
    <property type="entry name" value="ESAT-6-like"/>
    <property type="match status" value="1"/>
</dbReference>
<evidence type="ECO:0000256" key="1">
    <source>
        <dbReference type="RuleBase" id="RU362001"/>
    </source>
</evidence>
<gene>
    <name evidence="2" type="ORF">DFR74_13510</name>
</gene>
<keyword evidence="3" id="KW-1185">Reference proteome</keyword>
<dbReference type="Proteomes" id="UP000252586">
    <property type="component" value="Unassembled WGS sequence"/>
</dbReference>
<name>A0A366CTK4_9NOCA</name>
<evidence type="ECO:0000313" key="3">
    <source>
        <dbReference type="Proteomes" id="UP000252586"/>
    </source>
</evidence>
<reference evidence="2 3" key="1">
    <citation type="submission" date="2018-06" db="EMBL/GenBank/DDBJ databases">
        <title>Genomic Encyclopedia of Type Strains, Phase IV (KMG-IV): sequencing the most valuable type-strain genomes for metagenomic binning, comparative biology and taxonomic classification.</title>
        <authorList>
            <person name="Goeker M."/>
        </authorList>
    </citation>
    <scope>NUCLEOTIDE SEQUENCE [LARGE SCALE GENOMIC DNA]</scope>
    <source>
        <strain evidence="2 3">DSM 44599</strain>
    </source>
</reference>
<dbReference type="RefSeq" id="WP_067514460.1">
    <property type="nucleotide sequence ID" value="NZ_QNRE01000035.1"/>
</dbReference>
<proteinExistence type="inferred from homology"/>
<dbReference type="Pfam" id="PF06013">
    <property type="entry name" value="WXG100"/>
    <property type="match status" value="1"/>
</dbReference>
<comment type="caution">
    <text evidence="2">The sequence shown here is derived from an EMBL/GenBank/DDBJ whole genome shotgun (WGS) entry which is preliminary data.</text>
</comment>
<dbReference type="EMBL" id="QNRE01000035">
    <property type="protein sequence ID" value="RBO79616.1"/>
    <property type="molecule type" value="Genomic_DNA"/>
</dbReference>
<dbReference type="InterPro" id="IPR010310">
    <property type="entry name" value="T7SS_ESAT-6-like"/>
</dbReference>
<accession>A0A366CTK4</accession>
<dbReference type="STRING" id="1210090.GCA_001613185_06895"/>
<comment type="similarity">
    <text evidence="1">Belongs to the WXG100 family.</text>
</comment>
<evidence type="ECO:0000313" key="2">
    <source>
        <dbReference type="EMBL" id="RBO79616.1"/>
    </source>
</evidence>
<dbReference type="OrthoDB" id="4568027at2"/>
<dbReference type="InterPro" id="IPR036689">
    <property type="entry name" value="ESAT-6-like_sf"/>
</dbReference>
<organism evidence="2 3">
    <name type="scientific">Nocardia puris</name>
    <dbReference type="NCBI Taxonomy" id="208602"/>
    <lineage>
        <taxon>Bacteria</taxon>
        <taxon>Bacillati</taxon>
        <taxon>Actinomycetota</taxon>
        <taxon>Actinomycetes</taxon>
        <taxon>Mycobacteriales</taxon>
        <taxon>Nocardiaceae</taxon>
        <taxon>Nocardia</taxon>
    </lineage>
</organism>
<sequence>MGSGSDSDDQLNVVPAEVSDTGQFVKLTAEELIAEVRSVDREIEQLMSSWTGDAANAYLQGWQETRSGALEVLEALGTLADLLGVSSRRYTATDTSNAQTWSSLDL</sequence>
<dbReference type="SUPFAM" id="SSF140453">
    <property type="entry name" value="EsxAB dimer-like"/>
    <property type="match status" value="1"/>
</dbReference>
<dbReference type="AlphaFoldDB" id="A0A366CTK4"/>